<evidence type="ECO:0000313" key="9">
    <source>
        <dbReference type="EMBL" id="MBR7825000.1"/>
    </source>
</evidence>
<reference evidence="9" key="1">
    <citation type="submission" date="2021-04" db="EMBL/GenBank/DDBJ databases">
        <title>Genome based classification of Actinospica acidithermotolerans sp. nov., an actinobacterium isolated from an Indonesian hot spring.</title>
        <authorList>
            <person name="Kusuma A.B."/>
            <person name="Putra K.E."/>
            <person name="Nafisah S."/>
            <person name="Loh J."/>
            <person name="Nouioui I."/>
            <person name="Goodfellow M."/>
        </authorList>
    </citation>
    <scope>NUCLEOTIDE SEQUENCE</scope>
    <source>
        <strain evidence="9">MGRD01-02</strain>
    </source>
</reference>
<dbReference type="RefSeq" id="WP_212516147.1">
    <property type="nucleotide sequence ID" value="NZ_JAGSOH010000002.1"/>
</dbReference>
<dbReference type="SUPFAM" id="SSF53448">
    <property type="entry name" value="Nucleotide-diphospho-sugar transferases"/>
    <property type="match status" value="1"/>
</dbReference>
<evidence type="ECO:0000256" key="4">
    <source>
        <dbReference type="ARBA" id="ARBA00022989"/>
    </source>
</evidence>
<comment type="subcellular location">
    <subcellularLocation>
        <location evidence="1">Membrane</location>
        <topology evidence="1">Multi-pass membrane protein</topology>
    </subcellularLocation>
</comment>
<proteinExistence type="inferred from homology"/>
<dbReference type="Gene3D" id="3.90.550.10">
    <property type="entry name" value="Spore Coat Polysaccharide Biosynthesis Protein SpsA, Chain A"/>
    <property type="match status" value="1"/>
</dbReference>
<accession>A0A941IEA4</accession>
<evidence type="ECO:0000256" key="3">
    <source>
        <dbReference type="ARBA" id="ARBA00022692"/>
    </source>
</evidence>
<dbReference type="InterPro" id="IPR050256">
    <property type="entry name" value="Glycosyltransferase_2"/>
</dbReference>
<dbReference type="GO" id="GO:0016757">
    <property type="term" value="F:glycosyltransferase activity"/>
    <property type="evidence" value="ECO:0007669"/>
    <property type="project" value="UniProtKB-KW"/>
</dbReference>
<evidence type="ECO:0000256" key="6">
    <source>
        <dbReference type="SAM" id="Phobius"/>
    </source>
</evidence>
<keyword evidence="9" id="KW-0328">Glycosyltransferase</keyword>
<dbReference type="Proteomes" id="UP000676325">
    <property type="component" value="Unassembled WGS sequence"/>
</dbReference>
<dbReference type="InterPro" id="IPR029044">
    <property type="entry name" value="Nucleotide-diphossugar_trans"/>
</dbReference>
<keyword evidence="4 6" id="KW-1133">Transmembrane helix</keyword>
<feature type="domain" description="Glycosyltransferase 2-like" evidence="7">
    <location>
        <begin position="19"/>
        <end position="152"/>
    </location>
</feature>
<keyword evidence="5 6" id="KW-0472">Membrane</keyword>
<dbReference type="PANTHER" id="PTHR48090">
    <property type="entry name" value="UNDECAPRENYL-PHOSPHATE 4-DEOXY-4-FORMAMIDO-L-ARABINOSE TRANSFERASE-RELATED"/>
    <property type="match status" value="1"/>
</dbReference>
<feature type="transmembrane region" description="Helical" evidence="6">
    <location>
        <begin position="254"/>
        <end position="276"/>
    </location>
</feature>
<name>A0A941IEA4_9ACTN</name>
<protein>
    <submittedName>
        <fullName evidence="9">Glycosyltransferase</fullName>
        <ecNumber evidence="9">2.4.-.-</ecNumber>
    </submittedName>
</protein>
<evidence type="ECO:0000259" key="7">
    <source>
        <dbReference type="Pfam" id="PF00535"/>
    </source>
</evidence>
<dbReference type="EMBL" id="JAGSOH010000002">
    <property type="protein sequence ID" value="MBR7825000.1"/>
    <property type="molecule type" value="Genomic_DNA"/>
</dbReference>
<dbReference type="GO" id="GO:0000271">
    <property type="term" value="P:polysaccharide biosynthetic process"/>
    <property type="evidence" value="ECO:0007669"/>
    <property type="project" value="InterPro"/>
</dbReference>
<evidence type="ECO:0000256" key="5">
    <source>
        <dbReference type="ARBA" id="ARBA00023136"/>
    </source>
</evidence>
<evidence type="ECO:0000256" key="2">
    <source>
        <dbReference type="ARBA" id="ARBA00006739"/>
    </source>
</evidence>
<dbReference type="Pfam" id="PF00535">
    <property type="entry name" value="Glycos_transf_2"/>
    <property type="match status" value="1"/>
</dbReference>
<dbReference type="Pfam" id="PF04138">
    <property type="entry name" value="GtrA_DPMS_TM"/>
    <property type="match status" value="1"/>
</dbReference>
<keyword evidence="3 6" id="KW-0812">Transmembrane</keyword>
<comment type="similarity">
    <text evidence="2">Belongs to the glycosyltransferase 2 family.</text>
</comment>
<dbReference type="EC" id="2.4.-.-" evidence="9"/>
<dbReference type="GO" id="GO:0016020">
    <property type="term" value="C:membrane"/>
    <property type="evidence" value="ECO:0007669"/>
    <property type="project" value="UniProtKB-SubCell"/>
</dbReference>
<comment type="caution">
    <text evidence="9">The sequence shown here is derived from an EMBL/GenBank/DDBJ whole genome shotgun (WGS) entry which is preliminary data.</text>
</comment>
<dbReference type="InterPro" id="IPR001173">
    <property type="entry name" value="Glyco_trans_2-like"/>
</dbReference>
<evidence type="ECO:0000259" key="8">
    <source>
        <dbReference type="Pfam" id="PF04138"/>
    </source>
</evidence>
<feature type="domain" description="GtrA/DPMS transmembrane" evidence="8">
    <location>
        <begin position="257"/>
        <end position="368"/>
    </location>
</feature>
<feature type="transmembrane region" description="Helical" evidence="6">
    <location>
        <begin position="282"/>
        <end position="306"/>
    </location>
</feature>
<dbReference type="AlphaFoldDB" id="A0A941IEA4"/>
<evidence type="ECO:0000256" key="1">
    <source>
        <dbReference type="ARBA" id="ARBA00004141"/>
    </source>
</evidence>
<gene>
    <name evidence="9" type="ORF">KDK95_01690</name>
</gene>
<evidence type="ECO:0000313" key="10">
    <source>
        <dbReference type="Proteomes" id="UP000676325"/>
    </source>
</evidence>
<organism evidence="9 10">
    <name type="scientific">Actinospica acidithermotolerans</name>
    <dbReference type="NCBI Taxonomy" id="2828514"/>
    <lineage>
        <taxon>Bacteria</taxon>
        <taxon>Bacillati</taxon>
        <taxon>Actinomycetota</taxon>
        <taxon>Actinomycetes</taxon>
        <taxon>Catenulisporales</taxon>
        <taxon>Actinospicaceae</taxon>
        <taxon>Actinospica</taxon>
    </lineage>
</organism>
<dbReference type="InterPro" id="IPR007267">
    <property type="entry name" value="GtrA_DPMS_TM"/>
</dbReference>
<dbReference type="PANTHER" id="PTHR48090:SF7">
    <property type="entry name" value="RFBJ PROTEIN"/>
    <property type="match status" value="1"/>
</dbReference>
<sequence length="375" mass="40321">MIRPAVELAAAARPTSPLTVLVPTCNEAENVAPLLHGLQAALGGLPEARVLFVDDSTDGTDALIRKLAPGLGIEVDVLHRERPSGGLGGAVVAGLASARTPWCVVMDADLQHPPELAPALVAEGERSGAQLVVGSRYRAGHRAGGFTGPVRSLISRLCTRLVRMAFPRTLAGISDPMSGLFAVRRDLWESAELQPEGYKILLELAVRTRPSSVAEVPYSFQPRHSGESKAGYAEGMRFLRHLTRLRMSGTRGRMIAFTLIGASGMVPNLIVTWALVRAGVHYLLAAILANQAAMLWNFVLIDSVLFHHRRSGRGRRRLARFAVLANADLVGRIPLLSLLVREARLGPVWATGATLLAASAARFVITDRALYRPAE</sequence>
<keyword evidence="10" id="KW-1185">Reference proteome</keyword>
<keyword evidence="9" id="KW-0808">Transferase</keyword>